<comment type="caution">
    <text evidence="1">The sequence shown here is derived from an EMBL/GenBank/DDBJ whole genome shotgun (WGS) entry which is preliminary data.</text>
</comment>
<keyword evidence="2" id="KW-1185">Reference proteome</keyword>
<reference evidence="1" key="2">
    <citation type="submission" date="2005-06" db="EMBL/GenBank/DDBJ databases">
        <title>Sequencing of the draft genome and assembly of Crocosphaera watsonii WH 8501.</title>
        <authorList>
            <consortium name="US DOE Joint Genome Institute (JGI-PGF)"/>
            <person name="Copeland A."/>
            <person name="Lucas S."/>
            <person name="Lapidus A."/>
            <person name="Barry K."/>
            <person name="Detter C."/>
            <person name="Glavina T."/>
            <person name="Hammon N."/>
            <person name="Israni S."/>
            <person name="Pitluck S."/>
            <person name="Richardson P."/>
        </authorList>
    </citation>
    <scope>NUCLEOTIDE SEQUENCE [LARGE SCALE GENOMIC DNA]</scope>
    <source>
        <strain evidence="1">WH 8501</strain>
    </source>
</reference>
<dbReference type="RefSeq" id="WP_007303550.1">
    <property type="nucleotide sequence ID" value="NZ_AADV02000001.1"/>
</dbReference>
<name>Q4C9N6_CROWT</name>
<proteinExistence type="predicted"/>
<reference evidence="1" key="3">
    <citation type="submission" date="2016-12" db="EMBL/GenBank/DDBJ databases">
        <title>Annotation of the draft genome assembly of Crocosphaera watsonii WH 8501.</title>
        <authorList>
            <consortium name="US DOE Joint Genome Institute (JGI-ORNL)"/>
            <person name="Larimer F."/>
            <person name="Land M."/>
        </authorList>
    </citation>
    <scope>NUCLEOTIDE SEQUENCE</scope>
    <source>
        <strain evidence="1">WH 8501</strain>
    </source>
</reference>
<dbReference type="EMBL" id="AADV02000001">
    <property type="protein sequence ID" value="EAM53250.1"/>
    <property type="molecule type" value="Genomic_DNA"/>
</dbReference>
<dbReference type="Proteomes" id="UP000003922">
    <property type="component" value="Unassembled WGS sequence"/>
</dbReference>
<protein>
    <submittedName>
        <fullName evidence="1">Uncharacterized protein</fullName>
    </submittedName>
</protein>
<dbReference type="AlphaFoldDB" id="Q4C9N6"/>
<reference evidence="1" key="1">
    <citation type="submission" date="2004-02" db="EMBL/GenBank/DDBJ databases">
        <authorList>
            <consortium name="DOE Joint Genome Institute"/>
        </authorList>
    </citation>
    <scope>NUCLEOTIDE SEQUENCE [LARGE SCALE GENOMIC DNA]</scope>
    <source>
        <strain evidence="1">WH 8501</strain>
    </source>
</reference>
<accession>Q4C9N6</accession>
<organism evidence="1 2">
    <name type="scientific">Crocosphaera watsonii WH 8501</name>
    <dbReference type="NCBI Taxonomy" id="165597"/>
    <lineage>
        <taxon>Bacteria</taxon>
        <taxon>Bacillati</taxon>
        <taxon>Cyanobacteriota</taxon>
        <taxon>Cyanophyceae</taxon>
        <taxon>Oscillatoriophycideae</taxon>
        <taxon>Chroococcales</taxon>
        <taxon>Aphanothecaceae</taxon>
        <taxon>Crocosphaera</taxon>
    </lineage>
</organism>
<evidence type="ECO:0000313" key="2">
    <source>
        <dbReference type="Proteomes" id="UP000003922"/>
    </source>
</evidence>
<evidence type="ECO:0000313" key="1">
    <source>
        <dbReference type="EMBL" id="EAM53250.1"/>
    </source>
</evidence>
<sequence length="148" mass="17272">MLEITGLLQERELDTYEFSHLTFQEYFAALYLKDLGNEGQAKVIERLGDKTWEEVIYFYMSLADANPIITAILNNPNYNTLYIANQYKSWSLVTASIREKINDCNKSYYASHEDHPLIFYDQILALTTLEKHFNNLTAIDEKTLFLNP</sequence>
<gene>
    <name evidence="1" type="ORF">CwatDRAFT_6311</name>
</gene>
<dbReference type="KEGG" id="cwa:CwatDRAFT_6311"/>